<dbReference type="InterPro" id="IPR011009">
    <property type="entry name" value="Kinase-like_dom_sf"/>
</dbReference>
<evidence type="ECO:0000256" key="2">
    <source>
        <dbReference type="ARBA" id="ARBA00012513"/>
    </source>
</evidence>
<dbReference type="PANTHER" id="PTHR43671:SF98">
    <property type="entry name" value="SERINE_THREONINE-PROTEIN KINASE NEK11"/>
    <property type="match status" value="1"/>
</dbReference>
<evidence type="ECO:0000256" key="10">
    <source>
        <dbReference type="PROSITE-ProRule" id="PRU10141"/>
    </source>
</evidence>
<comment type="catalytic activity">
    <reaction evidence="8">
        <text>L-threonyl-[protein] + ATP = O-phospho-L-threonyl-[protein] + ADP + H(+)</text>
        <dbReference type="Rhea" id="RHEA:46608"/>
        <dbReference type="Rhea" id="RHEA-COMP:11060"/>
        <dbReference type="Rhea" id="RHEA-COMP:11605"/>
        <dbReference type="ChEBI" id="CHEBI:15378"/>
        <dbReference type="ChEBI" id="CHEBI:30013"/>
        <dbReference type="ChEBI" id="CHEBI:30616"/>
        <dbReference type="ChEBI" id="CHEBI:61977"/>
        <dbReference type="ChEBI" id="CHEBI:456216"/>
        <dbReference type="EC" id="2.7.11.1"/>
    </reaction>
</comment>
<evidence type="ECO:0000256" key="3">
    <source>
        <dbReference type="ARBA" id="ARBA00022527"/>
    </source>
</evidence>
<keyword evidence="6" id="KW-0418">Kinase</keyword>
<evidence type="ECO:0000256" key="9">
    <source>
        <dbReference type="ARBA" id="ARBA00048679"/>
    </source>
</evidence>
<keyword evidence="4" id="KW-0808">Transferase</keyword>
<dbReference type="PROSITE" id="PS50011">
    <property type="entry name" value="PROTEIN_KINASE_DOM"/>
    <property type="match status" value="1"/>
</dbReference>
<comment type="catalytic activity">
    <reaction evidence="9">
        <text>L-seryl-[protein] + ATP = O-phospho-L-seryl-[protein] + ADP + H(+)</text>
        <dbReference type="Rhea" id="RHEA:17989"/>
        <dbReference type="Rhea" id="RHEA-COMP:9863"/>
        <dbReference type="Rhea" id="RHEA-COMP:11604"/>
        <dbReference type="ChEBI" id="CHEBI:15378"/>
        <dbReference type="ChEBI" id="CHEBI:29999"/>
        <dbReference type="ChEBI" id="CHEBI:30616"/>
        <dbReference type="ChEBI" id="CHEBI:83421"/>
        <dbReference type="ChEBI" id="CHEBI:456216"/>
        <dbReference type="EC" id="2.7.11.1"/>
    </reaction>
</comment>
<keyword evidence="3 11" id="KW-0723">Serine/threonine-protein kinase</keyword>
<evidence type="ECO:0000256" key="5">
    <source>
        <dbReference type="ARBA" id="ARBA00022741"/>
    </source>
</evidence>
<dbReference type="SMART" id="SM00220">
    <property type="entry name" value="S_TKc"/>
    <property type="match status" value="1"/>
</dbReference>
<feature type="binding site" evidence="10">
    <location>
        <position position="88"/>
    </location>
    <ligand>
        <name>ATP</name>
        <dbReference type="ChEBI" id="CHEBI:30616"/>
    </ligand>
</feature>
<sequence>MTNSASSPMVFSSDDMADKVSSDRFLVPDEMPSFVELCETEDFNVRNLKRSRFDEVESYKQVGHVGSGGFGNCLLLQKRSNMTLRVCKIQKRRKNTSALLEIKILRDVLHGHPRIVALHEAIIHTNTMQLYFDYYPGGDLFKLMVRYCDEWENVPESFIWHAFLQISEGLAYMHHGYDRRLNYGPPPASDWGPIIHGDIKPENIFLGPPTPDSHGYPSLVLGDFGLASGKETNRAGTWKWQPPELPVNSKAADVWALGAVIHALAHDGRPPMRPCPPGMQKCDFYRWPGAREPMSLHGLYSDELHDIVVNGTLEFNPDARPSSLDVLKCVVVEVEMGVASDMGWEPLIGTKTSAKTYDENGVTENTTVSSDGNFGSVDATGLQELEPMVCCDATQYPSCQ</sequence>
<dbReference type="EC" id="2.7.11.1" evidence="2"/>
<dbReference type="PROSITE" id="PS00108">
    <property type="entry name" value="PROTEIN_KINASE_ST"/>
    <property type="match status" value="1"/>
</dbReference>
<evidence type="ECO:0000259" key="12">
    <source>
        <dbReference type="PROSITE" id="PS50011"/>
    </source>
</evidence>
<comment type="similarity">
    <text evidence="1">Belongs to the protein kinase superfamily. NEK Ser/Thr protein kinase family. NIMA subfamily.</text>
</comment>
<evidence type="ECO:0000313" key="14">
    <source>
        <dbReference type="Proteomes" id="UP000664534"/>
    </source>
</evidence>
<evidence type="ECO:0000256" key="7">
    <source>
        <dbReference type="ARBA" id="ARBA00022840"/>
    </source>
</evidence>
<proteinExistence type="inferred from homology"/>
<gene>
    <name evidence="13" type="ORF">IMSHALPRED_001098</name>
</gene>
<evidence type="ECO:0000256" key="8">
    <source>
        <dbReference type="ARBA" id="ARBA00047899"/>
    </source>
</evidence>
<protein>
    <recommendedName>
        <fullName evidence="2">non-specific serine/threonine protein kinase</fullName>
        <ecNumber evidence="2">2.7.11.1</ecNumber>
    </recommendedName>
</protein>
<dbReference type="Gene3D" id="3.30.200.20">
    <property type="entry name" value="Phosphorylase Kinase, domain 1"/>
    <property type="match status" value="1"/>
</dbReference>
<name>A0A8H3J186_9LECA</name>
<dbReference type="PROSITE" id="PS00107">
    <property type="entry name" value="PROTEIN_KINASE_ATP"/>
    <property type="match status" value="1"/>
</dbReference>
<dbReference type="InterPro" id="IPR017441">
    <property type="entry name" value="Protein_kinase_ATP_BS"/>
</dbReference>
<dbReference type="OrthoDB" id="310217at2759"/>
<evidence type="ECO:0000313" key="13">
    <source>
        <dbReference type="EMBL" id="CAF9938827.1"/>
    </source>
</evidence>
<evidence type="ECO:0000256" key="4">
    <source>
        <dbReference type="ARBA" id="ARBA00022679"/>
    </source>
</evidence>
<evidence type="ECO:0000256" key="11">
    <source>
        <dbReference type="RuleBase" id="RU000304"/>
    </source>
</evidence>
<dbReference type="Proteomes" id="UP000664534">
    <property type="component" value="Unassembled WGS sequence"/>
</dbReference>
<dbReference type="InterPro" id="IPR050660">
    <property type="entry name" value="NEK_Ser/Thr_kinase"/>
</dbReference>
<keyword evidence="7 10" id="KW-0067">ATP-binding</keyword>
<dbReference type="InterPro" id="IPR008271">
    <property type="entry name" value="Ser/Thr_kinase_AS"/>
</dbReference>
<reference evidence="13" key="1">
    <citation type="submission" date="2021-03" db="EMBL/GenBank/DDBJ databases">
        <authorList>
            <person name="Tagirdzhanova G."/>
        </authorList>
    </citation>
    <scope>NUCLEOTIDE SEQUENCE</scope>
</reference>
<dbReference type="Gene3D" id="1.10.510.10">
    <property type="entry name" value="Transferase(Phosphotransferase) domain 1"/>
    <property type="match status" value="1"/>
</dbReference>
<keyword evidence="5 10" id="KW-0547">Nucleotide-binding</keyword>
<evidence type="ECO:0000256" key="1">
    <source>
        <dbReference type="ARBA" id="ARBA00010886"/>
    </source>
</evidence>
<keyword evidence="14" id="KW-1185">Reference proteome</keyword>
<organism evidence="13 14">
    <name type="scientific">Imshaugia aleurites</name>
    <dbReference type="NCBI Taxonomy" id="172621"/>
    <lineage>
        <taxon>Eukaryota</taxon>
        <taxon>Fungi</taxon>
        <taxon>Dikarya</taxon>
        <taxon>Ascomycota</taxon>
        <taxon>Pezizomycotina</taxon>
        <taxon>Lecanoromycetes</taxon>
        <taxon>OSLEUM clade</taxon>
        <taxon>Lecanoromycetidae</taxon>
        <taxon>Lecanorales</taxon>
        <taxon>Lecanorineae</taxon>
        <taxon>Parmeliaceae</taxon>
        <taxon>Imshaugia</taxon>
    </lineage>
</organism>
<evidence type="ECO:0000256" key="6">
    <source>
        <dbReference type="ARBA" id="ARBA00022777"/>
    </source>
</evidence>
<comment type="caution">
    <text evidence="13">The sequence shown here is derived from an EMBL/GenBank/DDBJ whole genome shotgun (WGS) entry which is preliminary data.</text>
</comment>
<dbReference type="GO" id="GO:0004674">
    <property type="term" value="F:protein serine/threonine kinase activity"/>
    <property type="evidence" value="ECO:0007669"/>
    <property type="project" value="UniProtKB-KW"/>
</dbReference>
<dbReference type="GO" id="GO:0005524">
    <property type="term" value="F:ATP binding"/>
    <property type="evidence" value="ECO:0007669"/>
    <property type="project" value="UniProtKB-UniRule"/>
</dbReference>
<dbReference type="Pfam" id="PF00069">
    <property type="entry name" value="Pkinase"/>
    <property type="match status" value="1"/>
</dbReference>
<dbReference type="SUPFAM" id="SSF56112">
    <property type="entry name" value="Protein kinase-like (PK-like)"/>
    <property type="match status" value="1"/>
</dbReference>
<dbReference type="AlphaFoldDB" id="A0A8H3J186"/>
<dbReference type="EMBL" id="CAJPDT010000112">
    <property type="protein sequence ID" value="CAF9938827.1"/>
    <property type="molecule type" value="Genomic_DNA"/>
</dbReference>
<dbReference type="InterPro" id="IPR000719">
    <property type="entry name" value="Prot_kinase_dom"/>
</dbReference>
<feature type="domain" description="Protein kinase" evidence="12">
    <location>
        <begin position="59"/>
        <end position="348"/>
    </location>
</feature>
<dbReference type="GO" id="GO:0005634">
    <property type="term" value="C:nucleus"/>
    <property type="evidence" value="ECO:0007669"/>
    <property type="project" value="TreeGrafter"/>
</dbReference>
<dbReference type="PANTHER" id="PTHR43671">
    <property type="entry name" value="SERINE/THREONINE-PROTEIN KINASE NEK"/>
    <property type="match status" value="1"/>
</dbReference>
<accession>A0A8H3J186</accession>